<evidence type="ECO:0000313" key="3">
    <source>
        <dbReference type="Proteomes" id="UP001209878"/>
    </source>
</evidence>
<dbReference type="CDD" id="cd22823">
    <property type="entry name" value="Gal_Rha_Lectin"/>
    <property type="match status" value="1"/>
</dbReference>
<dbReference type="EMBL" id="JAODUO010000943">
    <property type="protein sequence ID" value="KAK2172646.1"/>
    <property type="molecule type" value="Genomic_DNA"/>
</dbReference>
<dbReference type="Proteomes" id="UP001209878">
    <property type="component" value="Unassembled WGS sequence"/>
</dbReference>
<keyword evidence="3" id="KW-1185">Reference proteome</keyword>
<evidence type="ECO:0008006" key="4">
    <source>
        <dbReference type="Google" id="ProtNLM"/>
    </source>
</evidence>
<dbReference type="Gene3D" id="2.60.120.740">
    <property type="match status" value="1"/>
</dbReference>
<comment type="caution">
    <text evidence="2">The sequence shown here is derived from an EMBL/GenBank/DDBJ whole genome shotgun (WGS) entry which is preliminary data.</text>
</comment>
<dbReference type="AlphaFoldDB" id="A0AAD9NLG0"/>
<dbReference type="PANTHER" id="PTHR46780">
    <property type="entry name" value="PROTEIN EVA-1"/>
    <property type="match status" value="1"/>
</dbReference>
<protein>
    <recommendedName>
        <fullName evidence="4">SUEL-type lectin domain-containing protein</fullName>
    </recommendedName>
</protein>
<name>A0AAD9NLG0_RIDPI</name>
<gene>
    <name evidence="2" type="ORF">NP493_944g02037</name>
</gene>
<evidence type="ECO:0000313" key="2">
    <source>
        <dbReference type="EMBL" id="KAK2172646.1"/>
    </source>
</evidence>
<accession>A0AAD9NLG0</accession>
<reference evidence="2" key="1">
    <citation type="journal article" date="2023" name="Mol. Biol. Evol.">
        <title>Third-Generation Sequencing Reveals the Adaptive Role of the Epigenome in Three Deep-Sea Polychaetes.</title>
        <authorList>
            <person name="Perez M."/>
            <person name="Aroh O."/>
            <person name="Sun Y."/>
            <person name="Lan Y."/>
            <person name="Juniper S.K."/>
            <person name="Young C.R."/>
            <person name="Angers B."/>
            <person name="Qian P.Y."/>
        </authorList>
    </citation>
    <scope>NUCLEOTIDE SEQUENCE</scope>
    <source>
        <strain evidence="2">R07B-5</strain>
    </source>
</reference>
<proteinExistence type="predicted"/>
<keyword evidence="1" id="KW-1133">Transmembrane helix</keyword>
<sequence>MTSAIYGRMRMGRCVKTDYGSLGCTSDVLANVDRLCSGRQHCEFRTSVLQDAKHCPNDLINYLDASYRCVKVATCHPGYCHATDANRKTLPPSGYLSSFVSVKSVCGSPRCPWVLVPKEGQTINFTIYNFMRPAKGEVNRKPEPCRRLATIRSRMTKVTQDVTLCDDEPRLSTVVVSGSAGFEVRMFTERKPKTIVYSLIKYQVTGCPTLAAPPGAWVKRTGNTLAVHCNNSRKAWHLICNTSATSWVGKIGRCGDTAEADKWGIETAFHEVGATPLGIFFVIGTGVVLGVAMGFILLGMAAFYMKRRQPTQRGNQSVLVYTEADDELRNAPDKYAERAKPSERRTLATGDGVYYDTYCCRAPPNRLEKKQTTGSTESLPVTRGPLPAYYLIGTHASETSREHLYESPTVA</sequence>
<keyword evidence="1" id="KW-0472">Membrane</keyword>
<evidence type="ECO:0000256" key="1">
    <source>
        <dbReference type="SAM" id="Phobius"/>
    </source>
</evidence>
<organism evidence="2 3">
    <name type="scientific">Ridgeia piscesae</name>
    <name type="common">Tubeworm</name>
    <dbReference type="NCBI Taxonomy" id="27915"/>
    <lineage>
        <taxon>Eukaryota</taxon>
        <taxon>Metazoa</taxon>
        <taxon>Spiralia</taxon>
        <taxon>Lophotrochozoa</taxon>
        <taxon>Annelida</taxon>
        <taxon>Polychaeta</taxon>
        <taxon>Sedentaria</taxon>
        <taxon>Canalipalpata</taxon>
        <taxon>Sabellida</taxon>
        <taxon>Siboglinidae</taxon>
        <taxon>Ridgeia</taxon>
    </lineage>
</organism>
<dbReference type="InterPro" id="IPR043159">
    <property type="entry name" value="Lectin_gal-bd_sf"/>
</dbReference>
<keyword evidence="1" id="KW-0812">Transmembrane</keyword>
<feature type="transmembrane region" description="Helical" evidence="1">
    <location>
        <begin position="277"/>
        <end position="304"/>
    </location>
</feature>